<dbReference type="SUPFAM" id="SSF53098">
    <property type="entry name" value="Ribonuclease H-like"/>
    <property type="match status" value="1"/>
</dbReference>
<feature type="compositionally biased region" description="Acidic residues" evidence="11">
    <location>
        <begin position="570"/>
        <end position="588"/>
    </location>
</feature>
<reference evidence="14" key="2">
    <citation type="submission" date="2025-08" db="UniProtKB">
        <authorList>
            <consortium name="RefSeq"/>
        </authorList>
    </citation>
    <scope>IDENTIFICATION</scope>
    <source>
        <tissue evidence="14">Leaf</tissue>
    </source>
</reference>
<keyword evidence="6" id="KW-0805">Transcription regulation</keyword>
<evidence type="ECO:0000256" key="2">
    <source>
        <dbReference type="ARBA" id="ARBA00011738"/>
    </source>
</evidence>
<evidence type="ECO:0000256" key="11">
    <source>
        <dbReference type="SAM" id="MobiDB-lite"/>
    </source>
</evidence>
<dbReference type="PROSITE" id="PS50808">
    <property type="entry name" value="ZF_BED"/>
    <property type="match status" value="1"/>
</dbReference>
<protein>
    <submittedName>
        <fullName evidence="14">Zinc finger BED domain-containing protein RICESLEEPER 2-like</fullName>
    </submittedName>
</protein>
<organism evidence="13 14">
    <name type="scientific">Spinacia oleracea</name>
    <name type="common">Spinach</name>
    <dbReference type="NCBI Taxonomy" id="3562"/>
    <lineage>
        <taxon>Eukaryota</taxon>
        <taxon>Viridiplantae</taxon>
        <taxon>Streptophyta</taxon>
        <taxon>Embryophyta</taxon>
        <taxon>Tracheophyta</taxon>
        <taxon>Spermatophyta</taxon>
        <taxon>Magnoliopsida</taxon>
        <taxon>eudicotyledons</taxon>
        <taxon>Gunneridae</taxon>
        <taxon>Pentapetalae</taxon>
        <taxon>Caryophyllales</taxon>
        <taxon>Chenopodiaceae</taxon>
        <taxon>Chenopodioideae</taxon>
        <taxon>Anserineae</taxon>
        <taxon>Spinacia</taxon>
    </lineage>
</organism>
<dbReference type="InterPro" id="IPR008906">
    <property type="entry name" value="HATC_C_dom"/>
</dbReference>
<evidence type="ECO:0000256" key="3">
    <source>
        <dbReference type="ARBA" id="ARBA00022723"/>
    </source>
</evidence>
<comment type="subunit">
    <text evidence="2">Homodimer.</text>
</comment>
<evidence type="ECO:0000256" key="4">
    <source>
        <dbReference type="ARBA" id="ARBA00022771"/>
    </source>
</evidence>
<keyword evidence="5" id="KW-0862">Zinc</keyword>
<dbReference type="Proteomes" id="UP000813463">
    <property type="component" value="Chromosome 5"/>
</dbReference>
<evidence type="ECO:0000313" key="14">
    <source>
        <dbReference type="RefSeq" id="XP_056685649.1"/>
    </source>
</evidence>
<dbReference type="InterPro" id="IPR052035">
    <property type="entry name" value="ZnF_BED_domain_contain"/>
</dbReference>
<sequence length="588" mass="67131">MDKLESGDKSETKAKCKHCKQVYTAKSLNGTSHLRRHLDKCPAKKNVSIKNFMIGGQINCEGQSMALKHPKIDPEAVRKAICMFVVAGAHSFSIVEEPGFKNMFSTACPNYKFYICNWRNDSTQDEYICITAHWIDNNWKLQKRIIRFGALTPPFDGVSIAEDVSFCLAKWKIDGKVRSFTLDNATYNNTMCSQIKRQLVRNGMELLFGAVLKLIDSVVDKIRAIGRHFRYSIPKKKKFYEIAQQTYHLNPKKRMRGDCCVRWNSTYLMLDRALYFRAAIDHVVEKDSEIKMYLLDDDEWKKVSVIHDFLKFFYDVTNEFSSSNTPTTNIYFKGVWDIQCMLLEAANGSNSFLDAMVKEMQKKFDKYWSDYNLLLSCAYVLDPRFKLKLVEYCYTSLYGKARVKEKVAEVRSTLCNFLKEYRDVDGGGIGDSGKVNGGEPTTLSNGSGRMANFGSWMSSQEQNTADKTQLDLYLEEKNADYNSKLDVLSWWKNNGAPRHPQLAALARDVLAIPISSVPSESAFSMGKKLINPWRGSLTSMTIESLACYEDWLRAKGFSLGGSTIFTLPQDEQDDEDDSKEDEDCQIIE</sequence>
<evidence type="ECO:0000256" key="8">
    <source>
        <dbReference type="ARBA" id="ARBA00023163"/>
    </source>
</evidence>
<dbReference type="InterPro" id="IPR012337">
    <property type="entry name" value="RNaseH-like_sf"/>
</dbReference>
<evidence type="ECO:0000256" key="5">
    <source>
        <dbReference type="ARBA" id="ARBA00022833"/>
    </source>
</evidence>
<feature type="domain" description="BED-type" evidence="12">
    <location>
        <begin position="1"/>
        <end position="48"/>
    </location>
</feature>
<dbReference type="Pfam" id="PF02892">
    <property type="entry name" value="zf-BED"/>
    <property type="match status" value="1"/>
</dbReference>
<evidence type="ECO:0000256" key="1">
    <source>
        <dbReference type="ARBA" id="ARBA00004123"/>
    </source>
</evidence>
<feature type="region of interest" description="Disordered" evidence="11">
    <location>
        <begin position="565"/>
        <end position="588"/>
    </location>
</feature>
<dbReference type="InterPro" id="IPR003656">
    <property type="entry name" value="Znf_BED"/>
</dbReference>
<keyword evidence="8" id="KW-0804">Transcription</keyword>
<dbReference type="PANTHER" id="PTHR46481">
    <property type="entry name" value="ZINC FINGER BED DOMAIN-CONTAINING PROTEIN 4"/>
    <property type="match status" value="1"/>
</dbReference>
<dbReference type="InterPro" id="IPR025525">
    <property type="entry name" value="hAT-like_transposase_RNase-H"/>
</dbReference>
<keyword evidence="4 10" id="KW-0863">Zinc-finger</keyword>
<dbReference type="RefSeq" id="XP_056685649.1">
    <property type="nucleotide sequence ID" value="XM_056829671.1"/>
</dbReference>
<evidence type="ECO:0000313" key="13">
    <source>
        <dbReference type="Proteomes" id="UP000813463"/>
    </source>
</evidence>
<dbReference type="Pfam" id="PF05699">
    <property type="entry name" value="Dimer_Tnp_hAT"/>
    <property type="match status" value="1"/>
</dbReference>
<keyword evidence="7" id="KW-0238">DNA-binding</keyword>
<keyword evidence="3" id="KW-0479">Metal-binding</keyword>
<dbReference type="SMART" id="SM00614">
    <property type="entry name" value="ZnF_BED"/>
    <property type="match status" value="1"/>
</dbReference>
<evidence type="ECO:0000256" key="7">
    <source>
        <dbReference type="ARBA" id="ARBA00023125"/>
    </source>
</evidence>
<reference evidence="13" key="1">
    <citation type="journal article" date="2021" name="Nat. Commun.">
        <title>Genomic analyses provide insights into spinach domestication and the genetic basis of agronomic traits.</title>
        <authorList>
            <person name="Cai X."/>
            <person name="Sun X."/>
            <person name="Xu C."/>
            <person name="Sun H."/>
            <person name="Wang X."/>
            <person name="Ge C."/>
            <person name="Zhang Z."/>
            <person name="Wang Q."/>
            <person name="Fei Z."/>
            <person name="Jiao C."/>
            <person name="Wang Q."/>
        </authorList>
    </citation>
    <scope>NUCLEOTIDE SEQUENCE [LARGE SCALE GENOMIC DNA]</scope>
    <source>
        <strain evidence="13">cv. Varoflay</strain>
    </source>
</reference>
<name>A0ABM3QQM6_SPIOL</name>
<evidence type="ECO:0000256" key="10">
    <source>
        <dbReference type="PROSITE-ProRule" id="PRU00027"/>
    </source>
</evidence>
<comment type="subcellular location">
    <subcellularLocation>
        <location evidence="1">Nucleus</location>
    </subcellularLocation>
</comment>
<evidence type="ECO:0000256" key="9">
    <source>
        <dbReference type="ARBA" id="ARBA00023242"/>
    </source>
</evidence>
<gene>
    <name evidence="14" type="primary">LOC130461535</name>
</gene>
<dbReference type="PANTHER" id="PTHR46481:SF10">
    <property type="entry name" value="ZINC FINGER BED DOMAIN-CONTAINING PROTEIN 39"/>
    <property type="match status" value="1"/>
</dbReference>
<accession>A0ABM3QQM6</accession>
<dbReference type="GeneID" id="130461535"/>
<evidence type="ECO:0000256" key="6">
    <source>
        <dbReference type="ARBA" id="ARBA00023015"/>
    </source>
</evidence>
<keyword evidence="13" id="KW-1185">Reference proteome</keyword>
<evidence type="ECO:0000259" key="12">
    <source>
        <dbReference type="PROSITE" id="PS50808"/>
    </source>
</evidence>
<dbReference type="Pfam" id="PF14372">
    <property type="entry name" value="hAT-like_RNase-H"/>
    <property type="match status" value="1"/>
</dbReference>
<keyword evidence="9" id="KW-0539">Nucleus</keyword>
<proteinExistence type="predicted"/>